<dbReference type="InterPro" id="IPR032675">
    <property type="entry name" value="LRR_dom_sf"/>
</dbReference>
<dbReference type="Proteomes" id="UP000567179">
    <property type="component" value="Unassembled WGS sequence"/>
</dbReference>
<dbReference type="OrthoDB" id="2956485at2759"/>
<accession>A0A8H5EY69</accession>
<sequence>MPSPSVNTPVSEARTAIDQDIEAHERSIQKLKARRNALAPILKLPPELLHRIFVLIKDDSERLSEQGRTHLPTNAALCALRTWNVVTHVCNRWRQIALNASSLWTEPPIDSKPWTLEMLKRSKTAGLILDLTSDTPSTNNSVIRHIKHIKTLKIHYESARELNILFMGLFDDAPQLENLSITVNVRHSYHPGYSHAARDRDLGGRFVLQPSTFRGTKSLRRLTLSGVDIKWDSALFQGLTHLSLRNLSAECKPSWKQLMDMLEQMPDLQALDLDRAFPAGTSTSTSPPLHLPHLNELAVYSVFTEVHSFFSRITFPRLKRLYMGCRSAESGSVDYASVITALSRSCRATDTLGVAAIRKLELHQRMAATYGFCIEGFSDLARPNRINSVESDLEFLFGPPMGDDPTLDAEDTHPDNKIVRDVFSRLSFVNVTDLSITAGIALNARVIADSFGRLPRLGTVRISSSTSREMIKALTVKDVDELVAKPDGVLFPALHTIVFEWVAFSPHAPYDPRVEELQDLLMQRCEYGAPIQHLRFNFCRFLKRTDIARFAEIVPDVHWDEQEIGFWSEDNSDTDTDDGSDPLNAFFGDIDLPFYEDGYASIW</sequence>
<organism evidence="1 2">
    <name type="scientific">Psilocybe cf. subviscida</name>
    <dbReference type="NCBI Taxonomy" id="2480587"/>
    <lineage>
        <taxon>Eukaryota</taxon>
        <taxon>Fungi</taxon>
        <taxon>Dikarya</taxon>
        <taxon>Basidiomycota</taxon>
        <taxon>Agaricomycotina</taxon>
        <taxon>Agaricomycetes</taxon>
        <taxon>Agaricomycetidae</taxon>
        <taxon>Agaricales</taxon>
        <taxon>Agaricineae</taxon>
        <taxon>Strophariaceae</taxon>
        <taxon>Psilocybe</taxon>
    </lineage>
</organism>
<evidence type="ECO:0000313" key="1">
    <source>
        <dbReference type="EMBL" id="KAF5316587.1"/>
    </source>
</evidence>
<proteinExistence type="predicted"/>
<evidence type="ECO:0000313" key="2">
    <source>
        <dbReference type="Proteomes" id="UP000567179"/>
    </source>
</evidence>
<reference evidence="1 2" key="1">
    <citation type="journal article" date="2020" name="ISME J.">
        <title>Uncovering the hidden diversity of litter-decomposition mechanisms in mushroom-forming fungi.</title>
        <authorList>
            <person name="Floudas D."/>
            <person name="Bentzer J."/>
            <person name="Ahren D."/>
            <person name="Johansson T."/>
            <person name="Persson P."/>
            <person name="Tunlid A."/>
        </authorList>
    </citation>
    <scope>NUCLEOTIDE SEQUENCE [LARGE SCALE GENOMIC DNA]</scope>
    <source>
        <strain evidence="1 2">CBS 101986</strain>
    </source>
</reference>
<dbReference type="Gene3D" id="3.80.10.10">
    <property type="entry name" value="Ribonuclease Inhibitor"/>
    <property type="match status" value="1"/>
</dbReference>
<dbReference type="AlphaFoldDB" id="A0A8H5EY69"/>
<evidence type="ECO:0008006" key="3">
    <source>
        <dbReference type="Google" id="ProtNLM"/>
    </source>
</evidence>
<name>A0A8H5EY69_9AGAR</name>
<gene>
    <name evidence="1" type="ORF">D9619_006511</name>
</gene>
<comment type="caution">
    <text evidence="1">The sequence shown here is derived from an EMBL/GenBank/DDBJ whole genome shotgun (WGS) entry which is preliminary data.</text>
</comment>
<dbReference type="Gene3D" id="1.20.1280.50">
    <property type="match status" value="1"/>
</dbReference>
<protein>
    <recommendedName>
        <fullName evidence="3">F-box domain-containing protein</fullName>
    </recommendedName>
</protein>
<dbReference type="EMBL" id="JAACJJ010000042">
    <property type="protein sequence ID" value="KAF5316587.1"/>
    <property type="molecule type" value="Genomic_DNA"/>
</dbReference>
<dbReference type="SUPFAM" id="SSF52058">
    <property type="entry name" value="L domain-like"/>
    <property type="match status" value="1"/>
</dbReference>
<keyword evidence="2" id="KW-1185">Reference proteome</keyword>